<keyword evidence="4" id="KW-0472">Membrane</keyword>
<evidence type="ECO:0000256" key="2">
    <source>
        <dbReference type="ARBA" id="ARBA00023043"/>
    </source>
</evidence>
<dbReference type="InterPro" id="IPR036770">
    <property type="entry name" value="Ankyrin_rpt-contain_sf"/>
</dbReference>
<dbReference type="GO" id="GO:0005524">
    <property type="term" value="F:ATP binding"/>
    <property type="evidence" value="ECO:0007669"/>
    <property type="project" value="InterPro"/>
</dbReference>
<feature type="repeat" description="ANK" evidence="3">
    <location>
        <begin position="584"/>
        <end position="616"/>
    </location>
</feature>
<evidence type="ECO:0000256" key="3">
    <source>
        <dbReference type="PROSITE-ProRule" id="PRU00023"/>
    </source>
</evidence>
<evidence type="ECO:0000313" key="6">
    <source>
        <dbReference type="EMBL" id="RPB11919.1"/>
    </source>
</evidence>
<accession>A0A3N4KR64</accession>
<dbReference type="Pfam" id="PF00069">
    <property type="entry name" value="Pkinase"/>
    <property type="match status" value="1"/>
</dbReference>
<evidence type="ECO:0000259" key="5">
    <source>
        <dbReference type="PROSITE" id="PS50011"/>
    </source>
</evidence>
<feature type="repeat" description="ANK" evidence="3">
    <location>
        <begin position="516"/>
        <end position="548"/>
    </location>
</feature>
<keyword evidence="1" id="KW-0677">Repeat</keyword>
<dbReference type="AlphaFoldDB" id="A0A3N4KR64"/>
<dbReference type="OrthoDB" id="4772757at2759"/>
<keyword evidence="2 3" id="KW-0040">ANK repeat</keyword>
<feature type="transmembrane region" description="Helical" evidence="4">
    <location>
        <begin position="828"/>
        <end position="857"/>
    </location>
</feature>
<dbReference type="InterPro" id="IPR011009">
    <property type="entry name" value="Kinase-like_dom_sf"/>
</dbReference>
<dbReference type="GO" id="GO:0004672">
    <property type="term" value="F:protein kinase activity"/>
    <property type="evidence" value="ECO:0007669"/>
    <property type="project" value="InterPro"/>
</dbReference>
<dbReference type="PANTHER" id="PTHR24178:SF41">
    <property type="entry name" value="ANKYRIN-2 ISOFORM X1"/>
    <property type="match status" value="1"/>
</dbReference>
<sequence length="881" mass="96190">MSSNVCQFDQYRLITEFGDDYCEHILDLASEKSSYNPDAPQAQRKERWSKVRILGRGGFGTVWLEKNERGALRAVKQIAKTETFNKEELLALTRLKTHPQYFVELFGWFENEENIYLAMEYMKHGDLNSLILKDYLTEIHAKTITIQVLEGLKIMHENGFCHRDLKPQNILVVSLSPMTVKIGDFGVSKQVNGTDLRTMVGTPNYTAPEVLGYISSETSSYTNAVDIWSLGCLIHAIITKETPFTDTRQLLNYVGGQAPFPEMRMLDNGTSSTAIKLIASLMVVQPEKRLTAEQALGHPWLSFDMEVEEADTLWTNLSDDSFMLTAGIGLGIMMPDDHEDQPLHNCPTPYCAIKHGNAIALRIHLQEYSVDVNAKQRGDTTLLHMIAESGDEDMMRLFLEYGVNTNTRDGDGRTALDLSIEKGNKEIVRLLLKGGASAAEKDCFGKSALHHVLDHAHLNGQWYSEEVVKLLLEYGADAKANDAQGNTALHKAAEEGYETIIQLLFTFGASITKNNSGCTALHMAASSGHTNIVKMILEKGADIMDKSNSGCTALHQATDSDFAHKDTVEFLLGRGVAIMAKNDLHMTALDNAVRKGDQDIVELLLDNGAEIVTIEGAGFNALHAAAQMQHEGIAKLLVANGPKAYPMMKNEKGETALDVAAQLGCESVVKILLESVPEIIAKTATTSRATALHLAVSNGHEQIVRLLLDSGANIMAKDGDGSTALHLAVANGDKPIVELLIQNGANTKEKNSMGKEPLKVAIENGYTDIQVVLGKESGVSNVHALILLLFGVGLFFGDTHGAQLAGSVFGSILAISIFRYFFSESLFWILGVLGLGLFFGGAHGSDMAVGLVIVMLYGSWVVRSLLFERVKEQELSTTGSG</sequence>
<evidence type="ECO:0000256" key="4">
    <source>
        <dbReference type="SAM" id="Phobius"/>
    </source>
</evidence>
<feature type="repeat" description="ANK" evidence="3">
    <location>
        <begin position="720"/>
        <end position="752"/>
    </location>
</feature>
<dbReference type="Gene3D" id="1.10.510.10">
    <property type="entry name" value="Transferase(Phosphotransferase) domain 1"/>
    <property type="match status" value="1"/>
</dbReference>
<dbReference type="InterPro" id="IPR008271">
    <property type="entry name" value="Ser/Thr_kinase_AS"/>
</dbReference>
<dbReference type="Gene3D" id="1.25.40.20">
    <property type="entry name" value="Ankyrin repeat-containing domain"/>
    <property type="match status" value="5"/>
</dbReference>
<dbReference type="STRING" id="1392247.A0A3N4KR64"/>
<feature type="repeat" description="ANK" evidence="3">
    <location>
        <begin position="484"/>
        <end position="516"/>
    </location>
</feature>
<evidence type="ECO:0000313" key="7">
    <source>
        <dbReference type="Proteomes" id="UP000277580"/>
    </source>
</evidence>
<feature type="repeat" description="ANK" evidence="3">
    <location>
        <begin position="378"/>
        <end position="410"/>
    </location>
</feature>
<feature type="repeat" description="ANK" evidence="3">
    <location>
        <begin position="411"/>
        <end position="443"/>
    </location>
</feature>
<dbReference type="InterPro" id="IPR002110">
    <property type="entry name" value="Ankyrin_rpt"/>
</dbReference>
<proteinExistence type="predicted"/>
<feature type="repeat" description="ANK" evidence="3">
    <location>
        <begin position="444"/>
        <end position="483"/>
    </location>
</feature>
<reference evidence="6 7" key="1">
    <citation type="journal article" date="2018" name="Nat. Ecol. Evol.">
        <title>Pezizomycetes genomes reveal the molecular basis of ectomycorrhizal truffle lifestyle.</title>
        <authorList>
            <person name="Murat C."/>
            <person name="Payen T."/>
            <person name="Noel B."/>
            <person name="Kuo A."/>
            <person name="Morin E."/>
            <person name="Chen J."/>
            <person name="Kohler A."/>
            <person name="Krizsan K."/>
            <person name="Balestrini R."/>
            <person name="Da Silva C."/>
            <person name="Montanini B."/>
            <person name="Hainaut M."/>
            <person name="Levati E."/>
            <person name="Barry K.W."/>
            <person name="Belfiori B."/>
            <person name="Cichocki N."/>
            <person name="Clum A."/>
            <person name="Dockter R.B."/>
            <person name="Fauchery L."/>
            <person name="Guy J."/>
            <person name="Iotti M."/>
            <person name="Le Tacon F."/>
            <person name="Lindquist E.A."/>
            <person name="Lipzen A."/>
            <person name="Malagnac F."/>
            <person name="Mello A."/>
            <person name="Molinier V."/>
            <person name="Miyauchi S."/>
            <person name="Poulain J."/>
            <person name="Riccioni C."/>
            <person name="Rubini A."/>
            <person name="Sitrit Y."/>
            <person name="Splivallo R."/>
            <person name="Traeger S."/>
            <person name="Wang M."/>
            <person name="Zifcakova L."/>
            <person name="Wipf D."/>
            <person name="Zambonelli A."/>
            <person name="Paolocci F."/>
            <person name="Nowrousian M."/>
            <person name="Ottonello S."/>
            <person name="Baldrian P."/>
            <person name="Spatafora J.W."/>
            <person name="Henrissat B."/>
            <person name="Nagy L.G."/>
            <person name="Aury J.M."/>
            <person name="Wincker P."/>
            <person name="Grigoriev I.V."/>
            <person name="Bonfante P."/>
            <person name="Martin F.M."/>
        </authorList>
    </citation>
    <scope>NUCLEOTIDE SEQUENCE [LARGE SCALE GENOMIC DNA]</scope>
    <source>
        <strain evidence="6 7">CCBAS932</strain>
    </source>
</reference>
<dbReference type="Proteomes" id="UP000277580">
    <property type="component" value="Unassembled WGS sequence"/>
</dbReference>
<feature type="repeat" description="ANK" evidence="3">
    <location>
        <begin position="687"/>
        <end position="719"/>
    </location>
</feature>
<dbReference type="PROSITE" id="PS00108">
    <property type="entry name" value="PROTEIN_KINASE_ST"/>
    <property type="match status" value="1"/>
</dbReference>
<keyword evidence="4" id="KW-0812">Transmembrane</keyword>
<feature type="domain" description="Protein kinase" evidence="5">
    <location>
        <begin position="48"/>
        <end position="301"/>
    </location>
</feature>
<feature type="repeat" description="ANK" evidence="3">
    <location>
        <begin position="549"/>
        <end position="583"/>
    </location>
</feature>
<dbReference type="Pfam" id="PF12796">
    <property type="entry name" value="Ank_2"/>
    <property type="match status" value="5"/>
</dbReference>
<dbReference type="SUPFAM" id="SSF56112">
    <property type="entry name" value="Protein kinase-like (PK-like)"/>
    <property type="match status" value="1"/>
</dbReference>
<dbReference type="SMART" id="SM00248">
    <property type="entry name" value="ANK"/>
    <property type="match status" value="12"/>
</dbReference>
<evidence type="ECO:0000256" key="1">
    <source>
        <dbReference type="ARBA" id="ARBA00022737"/>
    </source>
</evidence>
<dbReference type="PROSITE" id="PS50088">
    <property type="entry name" value="ANK_REPEAT"/>
    <property type="match status" value="9"/>
</dbReference>
<dbReference type="PRINTS" id="PR01415">
    <property type="entry name" value="ANKYRIN"/>
</dbReference>
<dbReference type="InParanoid" id="A0A3N4KR64"/>
<dbReference type="PROSITE" id="PS50011">
    <property type="entry name" value="PROTEIN_KINASE_DOM"/>
    <property type="match status" value="1"/>
</dbReference>
<dbReference type="SMART" id="SM00220">
    <property type="entry name" value="S_TKc"/>
    <property type="match status" value="1"/>
</dbReference>
<dbReference type="InterPro" id="IPR000719">
    <property type="entry name" value="Prot_kinase_dom"/>
</dbReference>
<dbReference type="PROSITE" id="PS50297">
    <property type="entry name" value="ANK_REP_REGION"/>
    <property type="match status" value="8"/>
</dbReference>
<organism evidence="6 7">
    <name type="scientific">Morchella conica CCBAS932</name>
    <dbReference type="NCBI Taxonomy" id="1392247"/>
    <lineage>
        <taxon>Eukaryota</taxon>
        <taxon>Fungi</taxon>
        <taxon>Dikarya</taxon>
        <taxon>Ascomycota</taxon>
        <taxon>Pezizomycotina</taxon>
        <taxon>Pezizomycetes</taxon>
        <taxon>Pezizales</taxon>
        <taxon>Morchellaceae</taxon>
        <taxon>Morchella</taxon>
    </lineage>
</organism>
<protein>
    <submittedName>
        <fullName evidence="6">Ankyrin</fullName>
    </submittedName>
</protein>
<dbReference type="EMBL" id="ML119132">
    <property type="protein sequence ID" value="RPB11919.1"/>
    <property type="molecule type" value="Genomic_DNA"/>
</dbReference>
<feature type="transmembrane region" description="Helical" evidence="4">
    <location>
        <begin position="804"/>
        <end position="822"/>
    </location>
</feature>
<name>A0A3N4KR64_9PEZI</name>
<keyword evidence="4" id="KW-1133">Transmembrane helix</keyword>
<dbReference type="PANTHER" id="PTHR24178">
    <property type="entry name" value="MOLTING PROTEIN MLT-4"/>
    <property type="match status" value="1"/>
</dbReference>
<gene>
    <name evidence="6" type="ORF">P167DRAFT_523765</name>
</gene>
<keyword evidence="7" id="KW-1185">Reference proteome</keyword>
<dbReference type="SUPFAM" id="SSF48403">
    <property type="entry name" value="Ankyrin repeat"/>
    <property type="match status" value="2"/>
</dbReference>